<dbReference type="PROSITE" id="PS51755">
    <property type="entry name" value="OMPR_PHOB"/>
    <property type="match status" value="1"/>
</dbReference>
<dbReference type="Pfam" id="PF03704">
    <property type="entry name" value="BTAD"/>
    <property type="match status" value="1"/>
</dbReference>
<evidence type="ECO:0000313" key="9">
    <source>
        <dbReference type="Proteomes" id="UP001230426"/>
    </source>
</evidence>
<sequence>MPVEFRLLGDLEVHVDGRRVELGHHRQRCVLAVLLVEAGRRVSIDQLLERVWGHHPPRHGRDTLYSYLSRLRRMLAAVDGARIARQSGGYAISVDPMTVDMHRFQRWVGEAQGADDAHARHLLEQALTLWRGDALANLDTPWLNTLREGLVQQRHAAELDLTDAHLRSGRHAELVPALTVRAARHPLDERLAGQLMLALYRSGRPAEALQHYQRIRLHLVEELGADPGPPLQDLHRRILTADPTTTPPAFTPATLSGAPGIVPRQLPAPPARFTGRRAELGQLSRALDGSGRPGGTVVISAIGGIGGIGKTWLALRWAHENIDRFPDGQLFANLRGFDPIEQPLSPATAVRGFLEALGVGPMGMPTDLDAQVGLYRSLVAGRRMLIVLDNVRDADQAALLLPGSPTCTVVVTSRHQLAGMTAANGTRPVALDALDDAEAHQLLLHQLGAERLAAEPEAVAYLLACCAGLPLALAVLAARAVLSPQLPLAALAVELQDVTGRLEVWDTGDLRTNLRAVFTTSYLGLSARASEVFGLLGLAPGPDIGLGAIAALTGLPPARVRGPLRELEGMSLIHQHTPCRWRMHDLVRRYAAEQAREDQSETARQAALRRLVDFHLHTAYAAERLLAPHRAPIKLGAPAPGWWQGPPADHTAAWTWFTDEHACLLAVRHLAAEQNWHEAVWQLAWSLDTFHFRRGTIQDQFDDWLAGLEAARHLGDLEAQVLAHRILGHACARLGRHGLAMDHFQQALPLAQRTGDLAAQAQIHQGMAMSWAQREDLRQALEHTSQALHRFRALDDHVRTADALNDMGWYASRLGLHTEGLAHCEAALALFRRHQHRDGEANTLDSLGYIAHHTGQYGRALSYYNEALRLLQEIGNAFDEANTLEHLGDVHATVGDRQQARSAWRQALRLYQAQNRAEDADRVQRRSSAV</sequence>
<dbReference type="Gene3D" id="3.40.50.300">
    <property type="entry name" value="P-loop containing nucleotide triphosphate hydrolases"/>
    <property type="match status" value="1"/>
</dbReference>
<dbReference type="SMART" id="SM01043">
    <property type="entry name" value="BTAD"/>
    <property type="match status" value="1"/>
</dbReference>
<evidence type="ECO:0000256" key="1">
    <source>
        <dbReference type="ARBA" id="ARBA00005820"/>
    </source>
</evidence>
<dbReference type="InterPro" id="IPR019734">
    <property type="entry name" value="TPR_rpt"/>
</dbReference>
<dbReference type="Pfam" id="PF00486">
    <property type="entry name" value="Trans_reg_C"/>
    <property type="match status" value="1"/>
</dbReference>
<organism evidence="8 9">
    <name type="scientific">Streptosporangium brasiliense</name>
    <dbReference type="NCBI Taxonomy" id="47480"/>
    <lineage>
        <taxon>Bacteria</taxon>
        <taxon>Bacillati</taxon>
        <taxon>Actinomycetota</taxon>
        <taxon>Actinomycetes</taxon>
        <taxon>Streptosporangiales</taxon>
        <taxon>Streptosporangiaceae</taxon>
        <taxon>Streptosporangium</taxon>
    </lineage>
</organism>
<dbReference type="CDD" id="cd15831">
    <property type="entry name" value="BTAD"/>
    <property type="match status" value="1"/>
</dbReference>
<name>A0ABT9RII7_9ACTN</name>
<dbReference type="PANTHER" id="PTHR35807:SF1">
    <property type="entry name" value="TRANSCRIPTIONAL REGULATOR REDD"/>
    <property type="match status" value="1"/>
</dbReference>
<dbReference type="InterPro" id="IPR001867">
    <property type="entry name" value="OmpR/PhoB-type_DNA-bd"/>
</dbReference>
<feature type="domain" description="OmpR/PhoB-type" evidence="7">
    <location>
        <begin position="1"/>
        <end position="94"/>
    </location>
</feature>
<dbReference type="Pfam" id="PF13424">
    <property type="entry name" value="TPR_12"/>
    <property type="match status" value="1"/>
</dbReference>
<dbReference type="PANTHER" id="PTHR35807">
    <property type="entry name" value="TRANSCRIPTIONAL REGULATOR REDD-RELATED"/>
    <property type="match status" value="1"/>
</dbReference>
<evidence type="ECO:0000259" key="7">
    <source>
        <dbReference type="PROSITE" id="PS51755"/>
    </source>
</evidence>
<dbReference type="InterPro" id="IPR027417">
    <property type="entry name" value="P-loop_NTPase"/>
</dbReference>
<evidence type="ECO:0000256" key="3">
    <source>
        <dbReference type="ARBA" id="ARBA00023125"/>
    </source>
</evidence>
<comment type="similarity">
    <text evidence="1">Belongs to the AfsR/DnrI/RedD regulatory family.</text>
</comment>
<dbReference type="SUPFAM" id="SSF48452">
    <property type="entry name" value="TPR-like"/>
    <property type="match status" value="2"/>
</dbReference>
<dbReference type="InterPro" id="IPR011990">
    <property type="entry name" value="TPR-like_helical_dom_sf"/>
</dbReference>
<keyword evidence="9" id="KW-1185">Reference proteome</keyword>
<protein>
    <submittedName>
        <fullName evidence="8">DNA-binding SARP family transcriptional activator/tetratricopeptide (TPR) repeat protein</fullName>
    </submittedName>
</protein>
<dbReference type="PRINTS" id="PR00364">
    <property type="entry name" value="DISEASERSIST"/>
</dbReference>
<comment type="caution">
    <text evidence="8">The sequence shown here is derived from an EMBL/GenBank/DDBJ whole genome shotgun (WGS) entry which is preliminary data.</text>
</comment>
<dbReference type="Gene3D" id="1.25.40.10">
    <property type="entry name" value="Tetratricopeptide repeat domain"/>
    <property type="match status" value="2"/>
</dbReference>
<gene>
    <name evidence="8" type="ORF">J2S55_008377</name>
</gene>
<feature type="repeat" description="TPR" evidence="5">
    <location>
        <begin position="841"/>
        <end position="874"/>
    </location>
</feature>
<evidence type="ECO:0000256" key="5">
    <source>
        <dbReference type="PROSITE-ProRule" id="PRU00339"/>
    </source>
</evidence>
<keyword evidence="4" id="KW-0804">Transcription</keyword>
<dbReference type="RefSeq" id="WP_306872633.1">
    <property type="nucleotide sequence ID" value="NZ_JAUSRB010000002.1"/>
</dbReference>
<proteinExistence type="inferred from homology"/>
<dbReference type="GO" id="GO:0003677">
    <property type="term" value="F:DNA binding"/>
    <property type="evidence" value="ECO:0007669"/>
    <property type="project" value="UniProtKB-KW"/>
</dbReference>
<keyword evidence="5" id="KW-0802">TPR repeat</keyword>
<dbReference type="Gene3D" id="1.10.10.10">
    <property type="entry name" value="Winged helix-like DNA-binding domain superfamily/Winged helix DNA-binding domain"/>
    <property type="match status" value="1"/>
</dbReference>
<keyword evidence="3 6" id="KW-0238">DNA-binding</keyword>
<dbReference type="InterPro" id="IPR005158">
    <property type="entry name" value="BTAD"/>
</dbReference>
<dbReference type="SMART" id="SM00862">
    <property type="entry name" value="Trans_reg_C"/>
    <property type="match status" value="1"/>
</dbReference>
<accession>A0ABT9RII7</accession>
<evidence type="ECO:0000256" key="2">
    <source>
        <dbReference type="ARBA" id="ARBA00023015"/>
    </source>
</evidence>
<evidence type="ECO:0000256" key="4">
    <source>
        <dbReference type="ARBA" id="ARBA00023163"/>
    </source>
</evidence>
<feature type="DNA-binding region" description="OmpR/PhoB-type" evidence="6">
    <location>
        <begin position="1"/>
        <end position="94"/>
    </location>
</feature>
<evidence type="ECO:0000256" key="6">
    <source>
        <dbReference type="PROSITE-ProRule" id="PRU01091"/>
    </source>
</evidence>
<keyword evidence="2" id="KW-0805">Transcription regulation</keyword>
<dbReference type="SUPFAM" id="SSF52540">
    <property type="entry name" value="P-loop containing nucleoside triphosphate hydrolases"/>
    <property type="match status" value="1"/>
</dbReference>
<dbReference type="EMBL" id="JAUSRB010000002">
    <property type="protein sequence ID" value="MDP9869111.1"/>
    <property type="molecule type" value="Genomic_DNA"/>
</dbReference>
<dbReference type="InterPro" id="IPR016032">
    <property type="entry name" value="Sig_transdc_resp-reg_C-effctor"/>
</dbReference>
<evidence type="ECO:0000313" key="8">
    <source>
        <dbReference type="EMBL" id="MDP9869111.1"/>
    </source>
</evidence>
<reference evidence="8 9" key="1">
    <citation type="submission" date="2023-07" db="EMBL/GenBank/DDBJ databases">
        <title>Sequencing the genomes of 1000 actinobacteria strains.</title>
        <authorList>
            <person name="Klenk H.-P."/>
        </authorList>
    </citation>
    <scope>NUCLEOTIDE SEQUENCE [LARGE SCALE GENOMIC DNA]</scope>
    <source>
        <strain evidence="8 9">DSM 44109</strain>
    </source>
</reference>
<dbReference type="InterPro" id="IPR051677">
    <property type="entry name" value="AfsR-DnrI-RedD_regulator"/>
</dbReference>
<dbReference type="SMART" id="SM00028">
    <property type="entry name" value="TPR"/>
    <property type="match status" value="5"/>
</dbReference>
<dbReference type="PROSITE" id="PS50005">
    <property type="entry name" value="TPR"/>
    <property type="match status" value="2"/>
</dbReference>
<feature type="repeat" description="TPR" evidence="5">
    <location>
        <begin position="881"/>
        <end position="914"/>
    </location>
</feature>
<dbReference type="InterPro" id="IPR036388">
    <property type="entry name" value="WH-like_DNA-bd_sf"/>
</dbReference>
<dbReference type="Proteomes" id="UP001230426">
    <property type="component" value="Unassembled WGS sequence"/>
</dbReference>
<dbReference type="SUPFAM" id="SSF46894">
    <property type="entry name" value="C-terminal effector domain of the bipartite response regulators"/>
    <property type="match status" value="1"/>
</dbReference>